<feature type="region of interest" description="Disordered" evidence="1">
    <location>
        <begin position="184"/>
        <end position="203"/>
    </location>
</feature>
<protein>
    <submittedName>
        <fullName evidence="2">Cell surface protein</fullName>
    </submittedName>
</protein>
<dbReference type="EMBL" id="AJWZ01005567">
    <property type="protein sequence ID" value="EKC62225.1"/>
    <property type="molecule type" value="Genomic_DNA"/>
</dbReference>
<proteinExistence type="predicted"/>
<evidence type="ECO:0000256" key="1">
    <source>
        <dbReference type="SAM" id="MobiDB-lite"/>
    </source>
</evidence>
<name>K1T779_9ZZZZ</name>
<feature type="non-terminal residue" evidence="2">
    <location>
        <position position="203"/>
    </location>
</feature>
<accession>K1T779</accession>
<gene>
    <name evidence="2" type="ORF">OBE_08078</name>
</gene>
<sequence>ANDAEFPTVYFKVADGCTVKIGNDAATADENGVYSLVTKSANTTVTVTDGTLSESYTVKATKKSKYGVPDKVVDYLCINSQYTNVSYGVGPEQTLTGTMKSLGNFGGYITYYYENPVTDDPSNPYGLDFYAYGNSFVSGGSAAESGQVYVSEDGKTWYALAGSEHFEDTTITDYEVTYKKTADGKTSWTDNQGNSNDGSKQTG</sequence>
<dbReference type="AlphaFoldDB" id="K1T779"/>
<feature type="non-terminal residue" evidence="2">
    <location>
        <position position="1"/>
    </location>
</feature>
<comment type="caution">
    <text evidence="2">The sequence shown here is derived from an EMBL/GenBank/DDBJ whole genome shotgun (WGS) entry which is preliminary data.</text>
</comment>
<reference evidence="2" key="1">
    <citation type="journal article" date="2013" name="Environ. Microbiol.">
        <title>Microbiota from the distal guts of lean and obese adolescents exhibit partial functional redundancy besides clear differences in community structure.</title>
        <authorList>
            <person name="Ferrer M."/>
            <person name="Ruiz A."/>
            <person name="Lanza F."/>
            <person name="Haange S.B."/>
            <person name="Oberbach A."/>
            <person name="Till H."/>
            <person name="Bargiela R."/>
            <person name="Campoy C."/>
            <person name="Segura M.T."/>
            <person name="Richter M."/>
            <person name="von Bergen M."/>
            <person name="Seifert J."/>
            <person name="Suarez A."/>
        </authorList>
    </citation>
    <scope>NUCLEOTIDE SEQUENCE</scope>
</reference>
<organism evidence="2">
    <name type="scientific">human gut metagenome</name>
    <dbReference type="NCBI Taxonomy" id="408170"/>
    <lineage>
        <taxon>unclassified sequences</taxon>
        <taxon>metagenomes</taxon>
        <taxon>organismal metagenomes</taxon>
    </lineage>
</organism>
<evidence type="ECO:0000313" key="2">
    <source>
        <dbReference type="EMBL" id="EKC62225.1"/>
    </source>
</evidence>